<feature type="compositionally biased region" description="Polar residues" evidence="2">
    <location>
        <begin position="11"/>
        <end position="34"/>
    </location>
</feature>
<sequence length="713" mass="78842">MPRHQKPSELALQSKTRGSANGSIQPAPNSSPMNLQGVDLGSFGGGFEHDVAAGLTPLPSLPASPPGSPRQANQRDPSKSFLTNFKSRISPEQEQRQQKKELRQESNEEDAESRPPTSSTNSMASKVYTLRRNGSTPELSLVGSSEKLRKDSAEDRHAPPLPGPRPQATPHQSEDSTTSQQRRQKEQGVNRPRIFRSKSIRQDSDSSKPRPKISTKDSFEHPPNTAPLQSDWPGSNARSQGRGKEADKRGKSAERVSAHQSEENLHGKSKQQGSGLRTSNPFGAGMKQISRTSKGFLHKFGRSGSSHKEREVTDAEYQLRIINQPLIEQTRITRISKQLSGCRDKTEYWMPSLPWRCIDYLNTNCENEGLYRIPGSGPQVKHWQRRFDTELDIDLLSEEVRDTNEIASMLKAWLRELPTEIMPVELQKQLAKELEEENPQYKNVGQPASQKLRDALSDLPPFNYYLLFAVTCHLSLLLTNKDRNKMDLNNLAVCVGPCLNLERWLFNYLVGDWRHCWQGCYTEKDALRVEEAVEAGHDPHAPSDSGHGDSASLESSMRATTLDDSASEAHSMDDRAISSGTGSTASRPMVGYEDGSKPRSRDNSRPRENAKPATYLPQGAKGFPNGAVGLGINDEPKRPATADNRNAPADGIMTGMQSINTNAGTNSNNNNNRSSSTATTPRIGHGRSRSDLPPTPVKTNADADWSFPVHAQR</sequence>
<dbReference type="OrthoDB" id="185175at2759"/>
<protein>
    <recommendedName>
        <fullName evidence="3">Rho-GAP domain-containing protein</fullName>
    </recommendedName>
</protein>
<evidence type="ECO:0000313" key="5">
    <source>
        <dbReference type="Proteomes" id="UP000016933"/>
    </source>
</evidence>
<feature type="compositionally biased region" description="Polar residues" evidence="2">
    <location>
        <begin position="169"/>
        <end position="181"/>
    </location>
</feature>
<dbReference type="PANTHER" id="PTHR23176:SF125">
    <property type="entry name" value="GTPASE ACTIVATOR (BEM2), PUTATIVE (AFU_ORTHOLOGUE AFUA_7G04450)-RELATED"/>
    <property type="match status" value="1"/>
</dbReference>
<reference evidence="4 5" key="2">
    <citation type="journal article" date="2012" name="PLoS Pathog.">
        <title>Diverse lifestyles and strategies of plant pathogenesis encoded in the genomes of eighteen Dothideomycetes fungi.</title>
        <authorList>
            <person name="Ohm R.A."/>
            <person name="Feau N."/>
            <person name="Henrissat B."/>
            <person name="Schoch C.L."/>
            <person name="Horwitz B.A."/>
            <person name="Barry K.W."/>
            <person name="Condon B.J."/>
            <person name="Copeland A.C."/>
            <person name="Dhillon B."/>
            <person name="Glaser F."/>
            <person name="Hesse C.N."/>
            <person name="Kosti I."/>
            <person name="LaButti K."/>
            <person name="Lindquist E.A."/>
            <person name="Lucas S."/>
            <person name="Salamov A.A."/>
            <person name="Bradshaw R.E."/>
            <person name="Ciuffetti L."/>
            <person name="Hamelin R.C."/>
            <person name="Kema G.H.J."/>
            <person name="Lawrence C."/>
            <person name="Scott J.A."/>
            <person name="Spatafora J.W."/>
            <person name="Turgeon B.G."/>
            <person name="de Wit P.J.G.M."/>
            <person name="Zhong S."/>
            <person name="Goodwin S.B."/>
            <person name="Grigoriev I.V."/>
        </authorList>
    </citation>
    <scope>NUCLEOTIDE SEQUENCE [LARGE SCALE GENOMIC DNA]</scope>
    <source>
        <strain evidence="5">NZE10 / CBS 128990</strain>
    </source>
</reference>
<feature type="compositionally biased region" description="Polar residues" evidence="2">
    <location>
        <begin position="270"/>
        <end position="281"/>
    </location>
</feature>
<dbReference type="Proteomes" id="UP000016933">
    <property type="component" value="Unassembled WGS sequence"/>
</dbReference>
<feature type="domain" description="Rho-GAP" evidence="3">
    <location>
        <begin position="337"/>
        <end position="540"/>
    </location>
</feature>
<feature type="region of interest" description="Disordered" evidence="2">
    <location>
        <begin position="536"/>
        <end position="713"/>
    </location>
</feature>
<accession>M2YKX9</accession>
<feature type="region of interest" description="Disordered" evidence="2">
    <location>
        <begin position="1"/>
        <end position="287"/>
    </location>
</feature>
<name>M2YKX9_DOTSN</name>
<feature type="compositionally biased region" description="Polar residues" evidence="2">
    <location>
        <begin position="70"/>
        <end position="87"/>
    </location>
</feature>
<gene>
    <name evidence="4" type="ORF">DOTSEDRAFT_75315</name>
</gene>
<feature type="compositionally biased region" description="Pro residues" evidence="2">
    <location>
        <begin position="59"/>
        <end position="68"/>
    </location>
</feature>
<evidence type="ECO:0000313" key="4">
    <source>
        <dbReference type="EMBL" id="EME39621.1"/>
    </source>
</evidence>
<dbReference type="eggNOG" id="KOG4269">
    <property type="taxonomic scope" value="Eukaryota"/>
</dbReference>
<dbReference type="EMBL" id="KB446545">
    <property type="protein sequence ID" value="EME39621.1"/>
    <property type="molecule type" value="Genomic_DNA"/>
</dbReference>
<dbReference type="InterPro" id="IPR050729">
    <property type="entry name" value="Rho-GAP"/>
</dbReference>
<dbReference type="SMART" id="SM00324">
    <property type="entry name" value="RhoGAP"/>
    <property type="match status" value="1"/>
</dbReference>
<feature type="compositionally biased region" description="Basic and acidic residues" evidence="2">
    <location>
        <begin position="200"/>
        <end position="220"/>
    </location>
</feature>
<dbReference type="GO" id="GO:0005096">
    <property type="term" value="F:GTPase activator activity"/>
    <property type="evidence" value="ECO:0007669"/>
    <property type="project" value="UniProtKB-KW"/>
</dbReference>
<evidence type="ECO:0000256" key="1">
    <source>
        <dbReference type="ARBA" id="ARBA00022468"/>
    </source>
</evidence>
<feature type="compositionally biased region" description="Low complexity" evidence="2">
    <location>
        <begin position="658"/>
        <end position="680"/>
    </location>
</feature>
<dbReference type="PROSITE" id="PS50238">
    <property type="entry name" value="RHOGAP"/>
    <property type="match status" value="1"/>
</dbReference>
<dbReference type="GO" id="GO:0005938">
    <property type="term" value="C:cell cortex"/>
    <property type="evidence" value="ECO:0007669"/>
    <property type="project" value="UniProtKB-ARBA"/>
</dbReference>
<dbReference type="SUPFAM" id="SSF48350">
    <property type="entry name" value="GTPase activation domain, GAP"/>
    <property type="match status" value="1"/>
</dbReference>
<dbReference type="AlphaFoldDB" id="M2YKX9"/>
<feature type="compositionally biased region" description="Polar residues" evidence="2">
    <location>
        <begin position="226"/>
        <end position="239"/>
    </location>
</feature>
<reference evidence="5" key="1">
    <citation type="journal article" date="2012" name="PLoS Genet.">
        <title>The genomes of the fungal plant pathogens Cladosporium fulvum and Dothistroma septosporum reveal adaptation to different hosts and lifestyles but also signatures of common ancestry.</title>
        <authorList>
            <person name="de Wit P.J.G.M."/>
            <person name="van der Burgt A."/>
            <person name="Oekmen B."/>
            <person name="Stergiopoulos I."/>
            <person name="Abd-Elsalam K.A."/>
            <person name="Aerts A.L."/>
            <person name="Bahkali A.H."/>
            <person name="Beenen H.G."/>
            <person name="Chettri P."/>
            <person name="Cox M.P."/>
            <person name="Datema E."/>
            <person name="de Vries R.P."/>
            <person name="Dhillon B."/>
            <person name="Ganley A.R."/>
            <person name="Griffiths S.A."/>
            <person name="Guo Y."/>
            <person name="Hamelin R.C."/>
            <person name="Henrissat B."/>
            <person name="Kabir M.S."/>
            <person name="Jashni M.K."/>
            <person name="Kema G."/>
            <person name="Klaubauf S."/>
            <person name="Lapidus A."/>
            <person name="Levasseur A."/>
            <person name="Lindquist E."/>
            <person name="Mehrabi R."/>
            <person name="Ohm R.A."/>
            <person name="Owen T.J."/>
            <person name="Salamov A."/>
            <person name="Schwelm A."/>
            <person name="Schijlen E."/>
            <person name="Sun H."/>
            <person name="van den Burg H.A."/>
            <person name="van Ham R.C.H.J."/>
            <person name="Zhang S."/>
            <person name="Goodwin S.B."/>
            <person name="Grigoriev I.V."/>
            <person name="Collemare J."/>
            <person name="Bradshaw R.E."/>
        </authorList>
    </citation>
    <scope>NUCLEOTIDE SEQUENCE [LARGE SCALE GENOMIC DNA]</scope>
    <source>
        <strain evidence="5">NZE10 / CBS 128990</strain>
    </source>
</reference>
<keyword evidence="1" id="KW-0343">GTPase activation</keyword>
<feature type="compositionally biased region" description="Basic and acidic residues" evidence="2">
    <location>
        <begin position="242"/>
        <end position="266"/>
    </location>
</feature>
<feature type="compositionally biased region" description="Basic and acidic residues" evidence="2">
    <location>
        <begin position="146"/>
        <end position="158"/>
    </location>
</feature>
<organism evidence="4 5">
    <name type="scientific">Dothistroma septosporum (strain NZE10 / CBS 128990)</name>
    <name type="common">Red band needle blight fungus</name>
    <name type="synonym">Mycosphaerella pini</name>
    <dbReference type="NCBI Taxonomy" id="675120"/>
    <lineage>
        <taxon>Eukaryota</taxon>
        <taxon>Fungi</taxon>
        <taxon>Dikarya</taxon>
        <taxon>Ascomycota</taxon>
        <taxon>Pezizomycotina</taxon>
        <taxon>Dothideomycetes</taxon>
        <taxon>Dothideomycetidae</taxon>
        <taxon>Mycosphaerellales</taxon>
        <taxon>Mycosphaerellaceae</taxon>
        <taxon>Dothistroma</taxon>
    </lineage>
</organism>
<dbReference type="CDD" id="cd00159">
    <property type="entry name" value="RhoGAP"/>
    <property type="match status" value="1"/>
</dbReference>
<dbReference type="PANTHER" id="PTHR23176">
    <property type="entry name" value="RHO/RAC/CDC GTPASE-ACTIVATING PROTEIN"/>
    <property type="match status" value="1"/>
</dbReference>
<dbReference type="Gene3D" id="1.10.555.10">
    <property type="entry name" value="Rho GTPase activation protein"/>
    <property type="match status" value="1"/>
</dbReference>
<dbReference type="GO" id="GO:0007165">
    <property type="term" value="P:signal transduction"/>
    <property type="evidence" value="ECO:0007669"/>
    <property type="project" value="InterPro"/>
</dbReference>
<dbReference type="OMA" id="SGPQVKH"/>
<dbReference type="HOGENOM" id="CLU_024141_0_0_1"/>
<keyword evidence="5" id="KW-1185">Reference proteome</keyword>
<dbReference type="STRING" id="675120.M2YKX9"/>
<proteinExistence type="predicted"/>
<evidence type="ECO:0000259" key="3">
    <source>
        <dbReference type="PROSITE" id="PS50238"/>
    </source>
</evidence>
<feature type="compositionally biased region" description="Basic and acidic residues" evidence="2">
    <location>
        <begin position="89"/>
        <end position="106"/>
    </location>
</feature>
<dbReference type="InterPro" id="IPR000198">
    <property type="entry name" value="RhoGAP_dom"/>
</dbReference>
<feature type="compositionally biased region" description="Polar residues" evidence="2">
    <location>
        <begin position="552"/>
        <end position="564"/>
    </location>
</feature>
<dbReference type="InterPro" id="IPR008936">
    <property type="entry name" value="Rho_GTPase_activation_prot"/>
</dbReference>
<feature type="compositionally biased region" description="Polar residues" evidence="2">
    <location>
        <begin position="115"/>
        <end position="124"/>
    </location>
</feature>
<evidence type="ECO:0000256" key="2">
    <source>
        <dbReference type="SAM" id="MobiDB-lite"/>
    </source>
</evidence>
<feature type="compositionally biased region" description="Basic and acidic residues" evidence="2">
    <location>
        <begin position="594"/>
        <end position="610"/>
    </location>
</feature>
<dbReference type="Pfam" id="PF00620">
    <property type="entry name" value="RhoGAP"/>
    <property type="match status" value="1"/>
</dbReference>